<dbReference type="PROSITE" id="PS50801">
    <property type="entry name" value="STAS"/>
    <property type="match status" value="1"/>
</dbReference>
<dbReference type="InterPro" id="IPR036513">
    <property type="entry name" value="STAS_dom_sf"/>
</dbReference>
<comment type="caution">
    <text evidence="2">The sequence shown here is derived from an EMBL/GenBank/DDBJ whole genome shotgun (WGS) entry which is preliminary data.</text>
</comment>
<name>A0A5F2BUK5_9LEPT</name>
<dbReference type="OrthoDB" id="331945at2"/>
<dbReference type="InterPro" id="IPR002645">
    <property type="entry name" value="STAS_dom"/>
</dbReference>
<evidence type="ECO:0000259" key="1">
    <source>
        <dbReference type="PROSITE" id="PS50801"/>
    </source>
</evidence>
<dbReference type="InterPro" id="IPR058548">
    <property type="entry name" value="MlaB-like_STAS"/>
</dbReference>
<feature type="domain" description="STAS" evidence="1">
    <location>
        <begin position="24"/>
        <end position="103"/>
    </location>
</feature>
<dbReference type="Proteomes" id="UP000298429">
    <property type="component" value="Unassembled WGS sequence"/>
</dbReference>
<evidence type="ECO:0000313" key="2">
    <source>
        <dbReference type="EMBL" id="TGM09862.1"/>
    </source>
</evidence>
<accession>A0A5F2BUK5</accession>
<dbReference type="CDD" id="cd07043">
    <property type="entry name" value="STAS_anti-anti-sigma_factors"/>
    <property type="match status" value="1"/>
</dbReference>
<dbReference type="InterPro" id="IPR052746">
    <property type="entry name" value="MlaB_ABC_Transporter"/>
</dbReference>
<dbReference type="SUPFAM" id="SSF52091">
    <property type="entry name" value="SpoIIaa-like"/>
    <property type="match status" value="1"/>
</dbReference>
<dbReference type="Gene3D" id="3.30.750.24">
    <property type="entry name" value="STAS domain"/>
    <property type="match status" value="1"/>
</dbReference>
<dbReference type="RefSeq" id="WP_135669384.1">
    <property type="nucleotide sequence ID" value="NZ_RQGN01000007.1"/>
</dbReference>
<organism evidence="2 3">
    <name type="scientific">Leptospira barantonii</name>
    <dbReference type="NCBI Taxonomy" id="2023184"/>
    <lineage>
        <taxon>Bacteria</taxon>
        <taxon>Pseudomonadati</taxon>
        <taxon>Spirochaetota</taxon>
        <taxon>Spirochaetia</taxon>
        <taxon>Leptospirales</taxon>
        <taxon>Leptospiraceae</taxon>
        <taxon>Leptospira</taxon>
    </lineage>
</organism>
<sequence>MSFSLYTNPEIYKTKDSQSSGLKITVEGELTIYEASEFKEKLDGVMKDSPVFLEIDLWKIAKMDTSCLQILLALKKEAKRKDASVRLVNHSHSVLRLIDLFGLTGFLRDKIKVSKEERGEFSFQYGMNKD</sequence>
<protein>
    <submittedName>
        <fullName evidence="2">Anti-sigma factor antagonist</fullName>
    </submittedName>
</protein>
<dbReference type="AlphaFoldDB" id="A0A5F2BUK5"/>
<gene>
    <name evidence="2" type="ORF">EHQ76_01125</name>
</gene>
<dbReference type="PANTHER" id="PTHR35849">
    <property type="entry name" value="BLR2341 PROTEIN"/>
    <property type="match status" value="1"/>
</dbReference>
<dbReference type="Pfam" id="PF13466">
    <property type="entry name" value="STAS_2"/>
    <property type="match status" value="1"/>
</dbReference>
<dbReference type="PANTHER" id="PTHR35849:SF2">
    <property type="entry name" value="BLR2341 PROTEIN"/>
    <property type="match status" value="1"/>
</dbReference>
<reference evidence="2 3" key="1">
    <citation type="journal article" date="2019" name="PLoS Negl. Trop. Dis.">
        <title>Revisiting the worldwide diversity of Leptospira species in the environment.</title>
        <authorList>
            <person name="Vincent A.T."/>
            <person name="Schiettekatte O."/>
            <person name="Bourhy P."/>
            <person name="Veyrier F.J."/>
            <person name="Picardeau M."/>
        </authorList>
    </citation>
    <scope>NUCLEOTIDE SEQUENCE [LARGE SCALE GENOMIC DNA]</scope>
    <source>
        <strain evidence="2 3">201702444</strain>
    </source>
</reference>
<proteinExistence type="predicted"/>
<dbReference type="EMBL" id="RQGN01000007">
    <property type="protein sequence ID" value="TGM09862.1"/>
    <property type="molecule type" value="Genomic_DNA"/>
</dbReference>
<evidence type="ECO:0000313" key="3">
    <source>
        <dbReference type="Proteomes" id="UP000298429"/>
    </source>
</evidence>